<evidence type="ECO:0000256" key="2">
    <source>
        <dbReference type="ARBA" id="ARBA00007261"/>
    </source>
</evidence>
<dbReference type="GO" id="GO:0046872">
    <property type="term" value="F:metal ion binding"/>
    <property type="evidence" value="ECO:0007669"/>
    <property type="project" value="InterPro"/>
</dbReference>
<dbReference type="Pfam" id="PF00675">
    <property type="entry name" value="Peptidase_M16"/>
    <property type="match status" value="1"/>
</dbReference>
<dbReference type="PANTHER" id="PTHR11851:SF49">
    <property type="entry name" value="MITOCHONDRIAL-PROCESSING PEPTIDASE SUBUNIT ALPHA"/>
    <property type="match status" value="1"/>
</dbReference>
<evidence type="ECO:0000313" key="8">
    <source>
        <dbReference type="Proteomes" id="UP000184603"/>
    </source>
</evidence>
<evidence type="ECO:0000256" key="3">
    <source>
        <dbReference type="RuleBase" id="RU004447"/>
    </source>
</evidence>
<feature type="chain" id="PRO_5013269317" evidence="4">
    <location>
        <begin position="30"/>
        <end position="948"/>
    </location>
</feature>
<evidence type="ECO:0000256" key="4">
    <source>
        <dbReference type="SAM" id="SignalP"/>
    </source>
</evidence>
<dbReference type="EMBL" id="FRFE01000020">
    <property type="protein sequence ID" value="SHO50631.1"/>
    <property type="molecule type" value="Genomic_DNA"/>
</dbReference>
<proteinExistence type="inferred from homology"/>
<dbReference type="InterPro" id="IPR050361">
    <property type="entry name" value="MPP/UQCRC_Complex"/>
</dbReference>
<gene>
    <name evidence="7" type="ORF">SAMN02745220_03556</name>
</gene>
<protein>
    <submittedName>
        <fullName evidence="7">Zinc protease</fullName>
    </submittedName>
</protein>
<dbReference type="Pfam" id="PF05193">
    <property type="entry name" value="Peptidase_M16_C"/>
    <property type="match status" value="2"/>
</dbReference>
<dbReference type="Proteomes" id="UP000184603">
    <property type="component" value="Unassembled WGS sequence"/>
</dbReference>
<reference evidence="7 8" key="1">
    <citation type="submission" date="2016-12" db="EMBL/GenBank/DDBJ databases">
        <authorList>
            <person name="Song W.-J."/>
            <person name="Kurnit D.M."/>
        </authorList>
    </citation>
    <scope>NUCLEOTIDE SEQUENCE [LARGE SCALE GENOMIC DNA]</scope>
    <source>
        <strain evidence="7 8">DSM 18488</strain>
    </source>
</reference>
<evidence type="ECO:0000313" key="7">
    <source>
        <dbReference type="EMBL" id="SHO50631.1"/>
    </source>
</evidence>
<comment type="similarity">
    <text evidence="2 3">Belongs to the peptidase M16 family.</text>
</comment>
<dbReference type="InterPro" id="IPR011765">
    <property type="entry name" value="Pept_M16_N"/>
</dbReference>
<feature type="domain" description="Peptidase M16 C-terminal" evidence="6">
    <location>
        <begin position="701"/>
        <end position="874"/>
    </location>
</feature>
<dbReference type="InterPro" id="IPR001431">
    <property type="entry name" value="Pept_M16_Zn_BS"/>
</dbReference>
<evidence type="ECO:0000256" key="1">
    <source>
        <dbReference type="ARBA" id="ARBA00001947"/>
    </source>
</evidence>
<keyword evidence="7" id="KW-0645">Protease</keyword>
<dbReference type="GO" id="GO:0006508">
    <property type="term" value="P:proteolysis"/>
    <property type="evidence" value="ECO:0007669"/>
    <property type="project" value="UniProtKB-KW"/>
</dbReference>
<keyword evidence="7" id="KW-0378">Hydrolase</keyword>
<dbReference type="PROSITE" id="PS00143">
    <property type="entry name" value="INSULINASE"/>
    <property type="match status" value="1"/>
</dbReference>
<dbReference type="PANTHER" id="PTHR11851">
    <property type="entry name" value="METALLOPROTEASE"/>
    <property type="match status" value="1"/>
</dbReference>
<dbReference type="InterPro" id="IPR011249">
    <property type="entry name" value="Metalloenz_LuxS/M16"/>
</dbReference>
<sequence length="948" mass="107134">MRFFIFLRKLSFFPLCVLLIFLQSHSVFSQESCLAPGWPSERSDLQPDPALTRGTLANGFRYVVMENHEPENRVALFLYVHTGSLNETDEQRGVAHYLEHMQFNGTTHFPPGQLVKFFQDIGMSFGGDTNAHTSYDETVYRIDLPKGSQEYLKKGFLVMSDYARGALLTEEEVERERGVIIAEKRSRDSAKYRSMVAASRYKYDGTLLPKREVIGIDSVLLHADSKLLRSYYDSWYHPQNMLLVVVGDVEPSQTVSLIGEMFEPLKGIGKMPPCPEIGEVHHKGTKVFYHPESELGRTNIAIETFWNEQPRNDSRNLQKEELLRYASIMILHNRLQQLQEKKSDVLTDAGYYSGDMLERIRYSTIMAATTGDKWQETLGLLDTILRQALVYGVTQDELERVKMDILASLDSAVLTAGTRDSEKLGREIIRQFGDNRVYLSPAQERELYGGFVRQMKVEDLNSLLQTDWLQENRIITLSGDVAIEEQDPQEVVLKTYEEYASKEVVPFQGARLEQFPYLKVPEKSQVVVKEERFPDIGAERVELANNVAITFKKTTYEANTVRIMVDIGRGKLSEPVPGLSLLAEGVVNDSGTMRLSSIDLAKTLAGKTVDVNFGVGQESFRYSGRAVVGESELLIQLIYHLLQDPALRDQAWTRTMGRLQQMYAGMAKDIQGAISMEVETFLAGGDPRVGLPPWPQVRSLQLEQLRSWLLPEFASGSLEVTIVGDFDPVQMQTLAMKYFGALSQRQENKPEFSEITFPVGQMLRTSVDTSVQKSIVIAAWPTADFWDIHRTRRLNILADIFQERLRQVIREKLGASYAPAVYSAPSRIYTGYGRMQVQVVVAPGHEDAILAEIEKIAIELKDDGISSTELARAKGPLMTGLKDVVKSNDYWMNSVLAGSKRHPQQLQWPLSMIDDFQGITEAEIEELAVRYLIPAKMAKAVVSPSDRR</sequence>
<feature type="domain" description="Peptidase M16 N-terminal" evidence="5">
    <location>
        <begin position="62"/>
        <end position="190"/>
    </location>
</feature>
<organism evidence="7 8">
    <name type="scientific">Desulfopila aestuarii DSM 18488</name>
    <dbReference type="NCBI Taxonomy" id="1121416"/>
    <lineage>
        <taxon>Bacteria</taxon>
        <taxon>Pseudomonadati</taxon>
        <taxon>Thermodesulfobacteriota</taxon>
        <taxon>Desulfobulbia</taxon>
        <taxon>Desulfobulbales</taxon>
        <taxon>Desulfocapsaceae</taxon>
        <taxon>Desulfopila</taxon>
    </lineage>
</organism>
<accession>A0A1M7YDG3</accession>
<dbReference type="InterPro" id="IPR007863">
    <property type="entry name" value="Peptidase_M16_C"/>
</dbReference>
<feature type="domain" description="Peptidase M16 C-terminal" evidence="6">
    <location>
        <begin position="228"/>
        <end position="403"/>
    </location>
</feature>
<dbReference type="Gene3D" id="3.30.830.10">
    <property type="entry name" value="Metalloenzyme, LuxS/M16 peptidase-like"/>
    <property type="match status" value="4"/>
</dbReference>
<dbReference type="AlphaFoldDB" id="A0A1M7YDG3"/>
<keyword evidence="8" id="KW-1185">Reference proteome</keyword>
<name>A0A1M7YDG3_9BACT</name>
<feature type="signal peptide" evidence="4">
    <location>
        <begin position="1"/>
        <end position="29"/>
    </location>
</feature>
<evidence type="ECO:0000259" key="6">
    <source>
        <dbReference type="Pfam" id="PF05193"/>
    </source>
</evidence>
<keyword evidence="4" id="KW-0732">Signal</keyword>
<dbReference type="SUPFAM" id="SSF63411">
    <property type="entry name" value="LuxS/MPP-like metallohydrolase"/>
    <property type="match status" value="4"/>
</dbReference>
<evidence type="ECO:0000259" key="5">
    <source>
        <dbReference type="Pfam" id="PF00675"/>
    </source>
</evidence>
<comment type="cofactor">
    <cofactor evidence="1">
        <name>Zn(2+)</name>
        <dbReference type="ChEBI" id="CHEBI:29105"/>
    </cofactor>
</comment>
<dbReference type="STRING" id="1121416.SAMN02745220_03556"/>
<dbReference type="GO" id="GO:0004222">
    <property type="term" value="F:metalloendopeptidase activity"/>
    <property type="evidence" value="ECO:0007669"/>
    <property type="project" value="InterPro"/>
</dbReference>